<protein>
    <submittedName>
        <fullName evidence="6">Succinylglutamate desuccinylase/aspartoacylase</fullName>
    </submittedName>
</protein>
<dbReference type="EMBL" id="CABVPW010000009">
    <property type="protein sequence ID" value="VWB51729.1"/>
    <property type="molecule type" value="Genomic_DNA"/>
</dbReference>
<dbReference type="GO" id="GO:0046872">
    <property type="term" value="F:metal ion binding"/>
    <property type="evidence" value="ECO:0007669"/>
    <property type="project" value="UniProtKB-KW"/>
</dbReference>
<dbReference type="Proteomes" id="UP000494218">
    <property type="component" value="Unassembled WGS sequence"/>
</dbReference>
<keyword evidence="2" id="KW-0479">Metal-binding</keyword>
<organism evidence="6 7">
    <name type="scientific">Burkholderia lata (strain ATCC 17760 / DSM 23089 / LMG 22485 / NCIMB 9086 / R18194 / 383)</name>
    <dbReference type="NCBI Taxonomy" id="482957"/>
    <lineage>
        <taxon>Bacteria</taxon>
        <taxon>Pseudomonadati</taxon>
        <taxon>Pseudomonadota</taxon>
        <taxon>Betaproteobacteria</taxon>
        <taxon>Burkholderiales</taxon>
        <taxon>Burkholderiaceae</taxon>
        <taxon>Burkholderia</taxon>
        <taxon>Burkholderia cepacia complex</taxon>
    </lineage>
</organism>
<accession>A0A6P2K983</accession>
<evidence type="ECO:0000259" key="5">
    <source>
        <dbReference type="Pfam" id="PF24827"/>
    </source>
</evidence>
<dbReference type="Gene3D" id="3.40.630.10">
    <property type="entry name" value="Zn peptidases"/>
    <property type="match status" value="1"/>
</dbReference>
<keyword evidence="4" id="KW-0862">Zinc</keyword>
<reference evidence="6 7" key="1">
    <citation type="submission" date="2019-09" db="EMBL/GenBank/DDBJ databases">
        <authorList>
            <person name="Depoorter E."/>
        </authorList>
    </citation>
    <scope>NUCLEOTIDE SEQUENCE [LARGE SCALE GENOMIC DNA]</scope>
    <source>
        <strain evidence="6">LMG 23254</strain>
    </source>
</reference>
<dbReference type="PANTHER" id="PTHR37326">
    <property type="entry name" value="BLL3975 PROTEIN"/>
    <property type="match status" value="1"/>
</dbReference>
<dbReference type="InterPro" id="IPR055438">
    <property type="entry name" value="AstE_AspA_cat"/>
</dbReference>
<evidence type="ECO:0000256" key="2">
    <source>
        <dbReference type="ARBA" id="ARBA00022723"/>
    </source>
</evidence>
<gene>
    <name evidence="6" type="ORF">BLA23254_02353</name>
</gene>
<evidence type="ECO:0000313" key="7">
    <source>
        <dbReference type="Proteomes" id="UP000494218"/>
    </source>
</evidence>
<dbReference type="SUPFAM" id="SSF53187">
    <property type="entry name" value="Zn-dependent exopeptidases"/>
    <property type="match status" value="1"/>
</dbReference>
<evidence type="ECO:0000256" key="1">
    <source>
        <dbReference type="ARBA" id="ARBA00001947"/>
    </source>
</evidence>
<evidence type="ECO:0000313" key="6">
    <source>
        <dbReference type="EMBL" id="VWB51729.1"/>
    </source>
</evidence>
<dbReference type="AlphaFoldDB" id="A0A6P2K983"/>
<dbReference type="Pfam" id="PF24827">
    <property type="entry name" value="AstE_AspA_cat"/>
    <property type="match status" value="1"/>
</dbReference>
<evidence type="ECO:0000256" key="4">
    <source>
        <dbReference type="ARBA" id="ARBA00022833"/>
    </source>
</evidence>
<name>A0A6P2K983_BURL3</name>
<proteinExistence type="predicted"/>
<evidence type="ECO:0000256" key="3">
    <source>
        <dbReference type="ARBA" id="ARBA00022801"/>
    </source>
</evidence>
<dbReference type="GO" id="GO:0016788">
    <property type="term" value="F:hydrolase activity, acting on ester bonds"/>
    <property type="evidence" value="ECO:0007669"/>
    <property type="project" value="InterPro"/>
</dbReference>
<sequence length="374" mass="41031">MEIMDLPLPDLSPGTRMTLREYTFGQQEAEHSIYLQAALHAGEVPGLLVIQHLLTRLASLELNRALTGRVTVMTWANPVGMQQFVGGTLTGRFDCAGSGNFDRRFPDIGSEVMRRFRAGSCPTNHDDAKYRLMQIARPAEQGCDPVEYLKKILLWRAFAHDMVLDLHCDKTAVMHVYGNWAHEQRAVSLSRCLKASVLLLEDSAGGSTFDQSFHDAWSALRQCGLQCGSRQGFAAVVELRGQRDVSDTLAACDADALVDFLRIEGFVVDDRQPVQHEPPAISALEAVDHLKATRTGIATWRVPVGTFVARGAEIGVITDLTDGQAESRTVMRSSIDGMLVARMHVHFVLAGQRIAMIAGRDKIPGRVSGALLPD</sequence>
<keyword evidence="3" id="KW-0378">Hydrolase</keyword>
<feature type="domain" description="Succinylglutamate desuccinylase/Aspartoacylase catalytic" evidence="5">
    <location>
        <begin position="31"/>
        <end position="191"/>
    </location>
</feature>
<dbReference type="InterPro" id="IPR053138">
    <property type="entry name" value="N-alpha-Ac-DABA_deacetylase"/>
</dbReference>
<comment type="cofactor">
    <cofactor evidence="1">
        <name>Zn(2+)</name>
        <dbReference type="ChEBI" id="CHEBI:29105"/>
    </cofactor>
</comment>
<dbReference type="PANTHER" id="PTHR37326:SF1">
    <property type="entry name" value="BLL3975 PROTEIN"/>
    <property type="match status" value="1"/>
</dbReference>